<dbReference type="EMBL" id="GU574704">
    <property type="protein sequence ID" value="ADH43041.1"/>
    <property type="molecule type" value="Genomic_DNA"/>
</dbReference>
<feature type="region of interest" description="Disordered" evidence="1">
    <location>
        <begin position="1"/>
        <end position="28"/>
    </location>
</feature>
<organism evidence="2">
    <name type="scientific">uncultured SAR11 cluster alpha proteobacterium H17925_45G17</name>
    <dbReference type="NCBI Taxonomy" id="715038"/>
    <lineage>
        <taxon>Bacteria</taxon>
        <taxon>Pseudomonadati</taxon>
        <taxon>Pseudomonadota</taxon>
        <taxon>Alphaproteobacteria</taxon>
        <taxon>Candidatus Pelagibacterales</taxon>
        <taxon>environmental samples</taxon>
    </lineage>
</organism>
<sequence>MVSGSGEDPWGDLEGGDPLGYAPEGNDGRDAVEAFLGIPFEVDMLVPSGEW</sequence>
<protein>
    <submittedName>
        <fullName evidence="2">Uncharacterized protein</fullName>
    </submittedName>
</protein>
<evidence type="ECO:0000256" key="1">
    <source>
        <dbReference type="SAM" id="MobiDB-lite"/>
    </source>
</evidence>
<dbReference type="AlphaFoldDB" id="E7CA55"/>
<accession>E7CA55</accession>
<proteinExistence type="predicted"/>
<name>E7CA55_9PROT</name>
<evidence type="ECO:0000313" key="2">
    <source>
        <dbReference type="EMBL" id="ADH43041.1"/>
    </source>
</evidence>
<reference evidence="2" key="1">
    <citation type="submission" date="2010-01" db="EMBL/GenBank/DDBJ databases">
        <title>Genome fragments of uncultured bacteria from the North Pacific Subtropical Gyre.</title>
        <authorList>
            <person name="Pham V.D."/>
            <person name="DeLong E.F."/>
        </authorList>
    </citation>
    <scope>NUCLEOTIDE SEQUENCE</scope>
</reference>